<dbReference type="EMBL" id="CP071793">
    <property type="protein sequence ID" value="QTD54073.1"/>
    <property type="molecule type" value="Genomic_DNA"/>
</dbReference>
<protein>
    <submittedName>
        <fullName evidence="1">DUF3187 family protein</fullName>
    </submittedName>
</protein>
<dbReference type="KEGG" id="scor:J3U87_16630"/>
<dbReference type="RefSeq" id="WP_237384172.1">
    <property type="nucleotide sequence ID" value="NZ_CP071793.1"/>
</dbReference>
<dbReference type="InterPro" id="IPR021523">
    <property type="entry name" value="DUF3187"/>
</dbReference>
<evidence type="ECO:0000313" key="2">
    <source>
        <dbReference type="Proteomes" id="UP000663929"/>
    </source>
</evidence>
<evidence type="ECO:0000313" key="1">
    <source>
        <dbReference type="EMBL" id="QTD54073.1"/>
    </source>
</evidence>
<dbReference type="Proteomes" id="UP000663929">
    <property type="component" value="Chromosome"/>
</dbReference>
<dbReference type="AlphaFoldDB" id="A0A8A4TX73"/>
<proteinExistence type="predicted"/>
<organism evidence="1 2">
    <name type="scientific">Sulfidibacter corallicola</name>
    <dbReference type="NCBI Taxonomy" id="2818388"/>
    <lineage>
        <taxon>Bacteria</taxon>
        <taxon>Pseudomonadati</taxon>
        <taxon>Acidobacteriota</taxon>
        <taxon>Holophagae</taxon>
        <taxon>Acanthopleuribacterales</taxon>
        <taxon>Acanthopleuribacteraceae</taxon>
        <taxon>Sulfidibacter</taxon>
    </lineage>
</organism>
<dbReference type="Pfam" id="PF11383">
    <property type="entry name" value="DUF3187"/>
    <property type="match status" value="1"/>
</dbReference>
<keyword evidence="2" id="KW-1185">Reference proteome</keyword>
<sequence length="339" mass="37725">MPVSKTLWDMGLKTLICVTSLSLIGMVEAGETASPKGPLRLAEINPLYTLTYTPRAEAAPTIGPGRWRLDLGTSYSNIFERETSETHIQNLDFELMTQYLNVRRGLGTRFEVGTQLIWRSTSGGFLDHFIQEYHGLFGLPNDNRDEVPNDAFSFLFGPRDQAPSYQTGKRRFAFGEPVIFAKYQAIHQRERGFDLSFKTAVKLPWGASNQGGDGTDVSLEGIFSKSFEKYHIHGMLAWAHIDPHADLQAQMRQNGIFGSFALERTFRVRHALIAQLDLGSQLFRDTGLDNLDDAAINFSVGWAGSLSGGWAMQIGFMEDLTGNGPAVDFTLDVQVSKVF</sequence>
<name>A0A8A4TX73_SULCO</name>
<gene>
    <name evidence="1" type="ORF">J3U87_16630</name>
</gene>
<accession>A0A8A4TX73</accession>
<reference evidence="1" key="1">
    <citation type="submission" date="2021-03" db="EMBL/GenBank/DDBJ databases">
        <title>Acanthopleuribacteraceae sp. M133.</title>
        <authorList>
            <person name="Wang G."/>
        </authorList>
    </citation>
    <scope>NUCLEOTIDE SEQUENCE</scope>
    <source>
        <strain evidence="1">M133</strain>
    </source>
</reference>